<keyword evidence="5" id="KW-1185">Reference proteome</keyword>
<keyword evidence="3" id="KW-0812">Transmembrane</keyword>
<feature type="transmembrane region" description="Helical" evidence="3">
    <location>
        <begin position="216"/>
        <end position="236"/>
    </location>
</feature>
<dbReference type="Proteomes" id="UP001597183">
    <property type="component" value="Unassembled WGS sequence"/>
</dbReference>
<evidence type="ECO:0000256" key="1">
    <source>
        <dbReference type="ARBA" id="ARBA00023015"/>
    </source>
</evidence>
<evidence type="ECO:0000256" key="3">
    <source>
        <dbReference type="SAM" id="Phobius"/>
    </source>
</evidence>
<gene>
    <name evidence="4" type="ORF">ACFQ5G_07940</name>
</gene>
<reference evidence="5" key="1">
    <citation type="journal article" date="2019" name="Int. J. Syst. Evol. Microbiol.">
        <title>The Global Catalogue of Microorganisms (GCM) 10K type strain sequencing project: providing services to taxonomists for standard genome sequencing and annotation.</title>
        <authorList>
            <consortium name="The Broad Institute Genomics Platform"/>
            <consortium name="The Broad Institute Genome Sequencing Center for Infectious Disease"/>
            <person name="Wu L."/>
            <person name="Ma J."/>
        </authorList>
    </citation>
    <scope>NUCLEOTIDE SEQUENCE [LARGE SCALE GENOMIC DNA]</scope>
    <source>
        <strain evidence="5">CCM 7526</strain>
    </source>
</reference>
<evidence type="ECO:0000313" key="4">
    <source>
        <dbReference type="EMBL" id="MFD1365270.1"/>
    </source>
</evidence>
<sequence>MTTDWHLDPGLIEQYETGALQPSRLMAVEAHLLACADCRARIPVDDTWLADSWSAVYDDIHAPRLGPLQRILTRAGLPEHRLRLLTATPALRWSWLLATGAVLMLAVAAARLGADGSLLAGQAFLVLAPILPVVAVSGAYGPPADPMHEITGTTPAAGPALVLWRAVSVIGVAVLMATAAAILLPGPGWYSVAWLLPALLLCTGTLALATVLSLPVAAGVLGGLWLTGVLVATGAGDDRALASMFGPTAQFAYLLSAALAAAVLIQRRRRFDLGESR</sequence>
<feature type="transmembrane region" description="Helical" evidence="3">
    <location>
        <begin position="162"/>
        <end position="183"/>
    </location>
</feature>
<keyword evidence="3" id="KW-1133">Transmembrane helix</keyword>
<feature type="transmembrane region" description="Helical" evidence="3">
    <location>
        <begin position="119"/>
        <end position="141"/>
    </location>
</feature>
<evidence type="ECO:0000313" key="5">
    <source>
        <dbReference type="Proteomes" id="UP001597183"/>
    </source>
</evidence>
<accession>A0ABW4A4V6</accession>
<dbReference type="RefSeq" id="WP_317789341.1">
    <property type="nucleotide sequence ID" value="NZ_AP028461.1"/>
</dbReference>
<name>A0ABW4A4V6_9ACTN</name>
<comment type="caution">
    <text evidence="4">The sequence shown here is derived from an EMBL/GenBank/DDBJ whole genome shotgun (WGS) entry which is preliminary data.</text>
</comment>
<proteinExistence type="predicted"/>
<dbReference type="EMBL" id="JBHTMK010000009">
    <property type="protein sequence ID" value="MFD1365270.1"/>
    <property type="molecule type" value="Genomic_DNA"/>
</dbReference>
<keyword evidence="1" id="KW-0805">Transcription regulation</keyword>
<evidence type="ECO:0000256" key="2">
    <source>
        <dbReference type="ARBA" id="ARBA00023163"/>
    </source>
</evidence>
<dbReference type="InterPro" id="IPR041916">
    <property type="entry name" value="Anti_sigma_zinc_sf"/>
</dbReference>
<keyword evidence="3" id="KW-0472">Membrane</keyword>
<protein>
    <submittedName>
        <fullName evidence="4">Zf-HC2 domain-containing protein</fullName>
    </submittedName>
</protein>
<feature type="transmembrane region" description="Helical" evidence="3">
    <location>
        <begin position="93"/>
        <end position="113"/>
    </location>
</feature>
<feature type="transmembrane region" description="Helical" evidence="3">
    <location>
        <begin position="189"/>
        <end position="209"/>
    </location>
</feature>
<dbReference type="Gene3D" id="1.10.10.1320">
    <property type="entry name" value="Anti-sigma factor, zinc-finger domain"/>
    <property type="match status" value="1"/>
</dbReference>
<organism evidence="4 5">
    <name type="scientific">Actinoplanes sichuanensis</name>
    <dbReference type="NCBI Taxonomy" id="512349"/>
    <lineage>
        <taxon>Bacteria</taxon>
        <taxon>Bacillati</taxon>
        <taxon>Actinomycetota</taxon>
        <taxon>Actinomycetes</taxon>
        <taxon>Micromonosporales</taxon>
        <taxon>Micromonosporaceae</taxon>
        <taxon>Actinoplanes</taxon>
    </lineage>
</organism>
<keyword evidence="2" id="KW-0804">Transcription</keyword>
<feature type="transmembrane region" description="Helical" evidence="3">
    <location>
        <begin position="248"/>
        <end position="265"/>
    </location>
</feature>